<comment type="caution">
    <text evidence="10">The sequence shown here is derived from an EMBL/GenBank/DDBJ whole genome shotgun (WGS) entry which is preliminary data.</text>
</comment>
<keyword evidence="7" id="KW-0479">Metal-binding</keyword>
<evidence type="ECO:0000256" key="7">
    <source>
        <dbReference type="ARBA" id="ARBA00022723"/>
    </source>
</evidence>
<dbReference type="RefSeq" id="WP_378153689.1">
    <property type="nucleotide sequence ID" value="NZ_JBHSEC010000007.1"/>
</dbReference>
<protein>
    <submittedName>
        <fullName evidence="10">Aminopeptidase</fullName>
    </submittedName>
</protein>
<comment type="cofactor">
    <cofactor evidence="2">
        <name>Mg(2+)</name>
        <dbReference type="ChEBI" id="CHEBI:18420"/>
    </cofactor>
</comment>
<organism evidence="10 11">
    <name type="scientific">Chungangia koreensis</name>
    <dbReference type="NCBI Taxonomy" id="752657"/>
    <lineage>
        <taxon>Bacteria</taxon>
        <taxon>Bacillati</taxon>
        <taxon>Bacillota</taxon>
        <taxon>Bacilli</taxon>
        <taxon>Lactobacillales</taxon>
        <taxon>Chungangia</taxon>
    </lineage>
</organism>
<comment type="cofactor">
    <cofactor evidence="1">
        <name>Co(2+)</name>
        <dbReference type="ChEBI" id="CHEBI:48828"/>
    </cofactor>
</comment>
<sequence>MNFNEKLAQYAELAVQVGMNVQKGQPVLINTTTDAVEFARLVVAEAYKAGASRVTVNFTDEFVSRAFYENASEEEINHYPEWAAKQRDELIAKNGALLWIDSEDPDLLEGIPSSRISAQQKAGGKALENYRNAVMSDKIAWSIIAIPSEKWAKKVFPHLPEEEQVNALWETIFSTVRIGEGNAVEKWHTHIEELESRATMLNEKHYKKLHYKAPGTDLTIELAEKHIWLSGASKTPAGVPFIANMPTEEVYTAPLRSGVNGTVSNTKPLVYSGNVIDGFVLTFKDGKVVDVKAEKGEDLLKELLNTDEGSAYLGEVALVPHESPISSSNILFYNTLFDENASNHLALGGAYGTNVEGGRDLTESQLPSVGLNTSITHEDFMVGSAEMDIDGELADGTLEPIFRKGNWAF</sequence>
<dbReference type="PANTHER" id="PTHR34448">
    <property type="entry name" value="AMINOPEPTIDASE"/>
    <property type="match status" value="1"/>
</dbReference>
<evidence type="ECO:0000313" key="11">
    <source>
        <dbReference type="Proteomes" id="UP001595817"/>
    </source>
</evidence>
<evidence type="ECO:0000256" key="1">
    <source>
        <dbReference type="ARBA" id="ARBA00001941"/>
    </source>
</evidence>
<dbReference type="InterPro" id="IPR052170">
    <property type="entry name" value="M29_Exopeptidase"/>
</dbReference>
<dbReference type="PANTHER" id="PTHR34448:SF3">
    <property type="entry name" value="AMINOPEPTIDASE AMPS"/>
    <property type="match status" value="1"/>
</dbReference>
<evidence type="ECO:0000256" key="3">
    <source>
        <dbReference type="ARBA" id="ARBA00001947"/>
    </source>
</evidence>
<evidence type="ECO:0000256" key="9">
    <source>
        <dbReference type="ARBA" id="ARBA00023049"/>
    </source>
</evidence>
<dbReference type="InterPro" id="IPR000787">
    <property type="entry name" value="Peptidase_M29"/>
</dbReference>
<reference evidence="11" key="1">
    <citation type="journal article" date="2019" name="Int. J. Syst. Evol. Microbiol.">
        <title>The Global Catalogue of Microorganisms (GCM) 10K type strain sequencing project: providing services to taxonomists for standard genome sequencing and annotation.</title>
        <authorList>
            <consortium name="The Broad Institute Genomics Platform"/>
            <consortium name="The Broad Institute Genome Sequencing Center for Infectious Disease"/>
            <person name="Wu L."/>
            <person name="Ma J."/>
        </authorList>
    </citation>
    <scope>NUCLEOTIDE SEQUENCE [LARGE SCALE GENOMIC DNA]</scope>
    <source>
        <strain evidence="11">CCUG 59778</strain>
    </source>
</reference>
<comment type="cofactor">
    <cofactor evidence="3">
        <name>Zn(2+)</name>
        <dbReference type="ChEBI" id="CHEBI:29105"/>
    </cofactor>
</comment>
<accession>A0ABV8X403</accession>
<evidence type="ECO:0000256" key="6">
    <source>
        <dbReference type="ARBA" id="ARBA00022670"/>
    </source>
</evidence>
<gene>
    <name evidence="10" type="ORF">ACFOZY_06865</name>
</gene>
<keyword evidence="6" id="KW-0645">Protease</keyword>
<dbReference type="EMBL" id="JBHSEC010000007">
    <property type="protein sequence ID" value="MFC4410160.1"/>
    <property type="molecule type" value="Genomic_DNA"/>
</dbReference>
<keyword evidence="5 10" id="KW-0031">Aminopeptidase</keyword>
<dbReference type="Proteomes" id="UP001595817">
    <property type="component" value="Unassembled WGS sequence"/>
</dbReference>
<keyword evidence="11" id="KW-1185">Reference proteome</keyword>
<evidence type="ECO:0000256" key="8">
    <source>
        <dbReference type="ARBA" id="ARBA00022801"/>
    </source>
</evidence>
<keyword evidence="9" id="KW-0482">Metalloprotease</keyword>
<dbReference type="Gene3D" id="3.40.1830.10">
    <property type="entry name" value="Thermophilic metalloprotease (M29)"/>
    <property type="match status" value="1"/>
</dbReference>
<evidence type="ECO:0000256" key="2">
    <source>
        <dbReference type="ARBA" id="ARBA00001946"/>
    </source>
</evidence>
<dbReference type="SUPFAM" id="SSF144052">
    <property type="entry name" value="Thermophilic metalloprotease-like"/>
    <property type="match status" value="1"/>
</dbReference>
<evidence type="ECO:0000313" key="10">
    <source>
        <dbReference type="EMBL" id="MFC4410160.1"/>
    </source>
</evidence>
<evidence type="ECO:0000256" key="5">
    <source>
        <dbReference type="ARBA" id="ARBA00022438"/>
    </source>
</evidence>
<keyword evidence="8" id="KW-0378">Hydrolase</keyword>
<comment type="similarity">
    <text evidence="4">Belongs to the peptidase M29 family.</text>
</comment>
<dbReference type="InterPro" id="IPR035097">
    <property type="entry name" value="M29_N-terminal"/>
</dbReference>
<dbReference type="GO" id="GO:0004177">
    <property type="term" value="F:aminopeptidase activity"/>
    <property type="evidence" value="ECO:0007669"/>
    <property type="project" value="UniProtKB-KW"/>
</dbReference>
<dbReference type="PRINTS" id="PR00919">
    <property type="entry name" value="THERMOPTASE"/>
</dbReference>
<proteinExistence type="inferred from homology"/>
<dbReference type="Pfam" id="PF02073">
    <property type="entry name" value="Peptidase_M29"/>
    <property type="match status" value="1"/>
</dbReference>
<evidence type="ECO:0000256" key="4">
    <source>
        <dbReference type="ARBA" id="ARBA00008236"/>
    </source>
</evidence>
<name>A0ABV8X403_9LACT</name>